<dbReference type="EMBL" id="CAJVPL010002693">
    <property type="protein sequence ID" value="CAG8617458.1"/>
    <property type="molecule type" value="Genomic_DNA"/>
</dbReference>
<evidence type="ECO:0000313" key="9">
    <source>
        <dbReference type="EMBL" id="CAG8617458.1"/>
    </source>
</evidence>
<comment type="function">
    <text evidence="8">Component of the Mediator complex, a coactivator involved in the regulated transcription of nearly all RNA polymerase II-dependent genes. Mediator functions as a bridge to convey information from gene-specific regulatory proteins to the basal RNA polymerase II transcription machinery. Mediator is recruited to promoters by direct interactions with regulatory proteins and serves as a scaffold for the assembly of a functional preinitiation complex with RNA polymerase II and the general transcription factors.</text>
</comment>
<dbReference type="Pfam" id="PF10018">
    <property type="entry name" value="Med4"/>
    <property type="match status" value="1"/>
</dbReference>
<evidence type="ECO:0000256" key="1">
    <source>
        <dbReference type="ARBA" id="ARBA00004123"/>
    </source>
</evidence>
<comment type="subcellular location">
    <subcellularLocation>
        <location evidence="1 8">Nucleus</location>
    </subcellularLocation>
</comment>
<keyword evidence="5 8" id="KW-0804">Transcription</keyword>
<dbReference type="GO" id="GO:0003712">
    <property type="term" value="F:transcription coregulator activity"/>
    <property type="evidence" value="ECO:0007669"/>
    <property type="project" value="InterPro"/>
</dbReference>
<dbReference type="GO" id="GO:0070847">
    <property type="term" value="C:core mediator complex"/>
    <property type="evidence" value="ECO:0007669"/>
    <property type="project" value="TreeGrafter"/>
</dbReference>
<sequence>MEDLLPFDSNNPFLGTPNPITANINTANNSGIIADIGTPAYSETSGTTTTTRENTLIDLGENHESRASTFTAPLIQIINKYEDQTIKLFTALQATADGKPPEAPVTKIMKEIIELDRRLQEGIEQIQEHQYYHQKILNLQNEIDDENELVMMLVEAIELGKEPLEEVLEESINIKKAIKLAQDSPMTVQDILEYANKLSKFTSPPGRPYPDETIVRQGLLYQRFIAAKDSLEDNKVSSPISDQTDANQFFLLDLNPEEE</sequence>
<proteinExistence type="inferred from homology"/>
<evidence type="ECO:0000256" key="2">
    <source>
        <dbReference type="ARBA" id="ARBA00009626"/>
    </source>
</evidence>
<evidence type="ECO:0000256" key="8">
    <source>
        <dbReference type="RuleBase" id="RU364141"/>
    </source>
</evidence>
<dbReference type="OrthoDB" id="1929813at2759"/>
<comment type="subunit">
    <text evidence="8">Component of the Mediator complex.</text>
</comment>
<evidence type="ECO:0000313" key="10">
    <source>
        <dbReference type="Proteomes" id="UP000789831"/>
    </source>
</evidence>
<dbReference type="InterPro" id="IPR019258">
    <property type="entry name" value="Mediator_Med4"/>
</dbReference>
<keyword evidence="6 8" id="KW-0539">Nucleus</keyword>
<evidence type="ECO:0000256" key="3">
    <source>
        <dbReference type="ARBA" id="ARBA00020629"/>
    </source>
</evidence>
<organism evidence="9 10">
    <name type="scientific">Ambispora gerdemannii</name>
    <dbReference type="NCBI Taxonomy" id="144530"/>
    <lineage>
        <taxon>Eukaryota</taxon>
        <taxon>Fungi</taxon>
        <taxon>Fungi incertae sedis</taxon>
        <taxon>Mucoromycota</taxon>
        <taxon>Glomeromycotina</taxon>
        <taxon>Glomeromycetes</taxon>
        <taxon>Archaeosporales</taxon>
        <taxon>Ambisporaceae</taxon>
        <taxon>Ambispora</taxon>
    </lineage>
</organism>
<evidence type="ECO:0000256" key="7">
    <source>
        <dbReference type="ARBA" id="ARBA00031257"/>
    </source>
</evidence>
<dbReference type="GO" id="GO:0006357">
    <property type="term" value="P:regulation of transcription by RNA polymerase II"/>
    <property type="evidence" value="ECO:0007669"/>
    <property type="project" value="InterPro"/>
</dbReference>
<evidence type="ECO:0000256" key="6">
    <source>
        <dbReference type="ARBA" id="ARBA00023242"/>
    </source>
</evidence>
<dbReference type="Proteomes" id="UP000789831">
    <property type="component" value="Unassembled WGS sequence"/>
</dbReference>
<dbReference type="PANTHER" id="PTHR13208">
    <property type="entry name" value="MEDIATOR OF RNA POLYMERASE II TRANSCRIPTION SUBUNIT 4"/>
    <property type="match status" value="1"/>
</dbReference>
<comment type="caution">
    <text evidence="9">The sequence shown here is derived from an EMBL/GenBank/DDBJ whole genome shotgun (WGS) entry which is preliminary data.</text>
</comment>
<evidence type="ECO:0000256" key="5">
    <source>
        <dbReference type="ARBA" id="ARBA00023163"/>
    </source>
</evidence>
<comment type="similarity">
    <text evidence="2 8">Belongs to the Mediator complex subunit 4 family.</text>
</comment>
<accession>A0A9N9GPZ3</accession>
<keyword evidence="10" id="KW-1185">Reference proteome</keyword>
<reference evidence="9" key="1">
    <citation type="submission" date="2021-06" db="EMBL/GenBank/DDBJ databases">
        <authorList>
            <person name="Kallberg Y."/>
            <person name="Tangrot J."/>
            <person name="Rosling A."/>
        </authorList>
    </citation>
    <scope>NUCLEOTIDE SEQUENCE</scope>
    <source>
        <strain evidence="9">MT106</strain>
    </source>
</reference>
<gene>
    <name evidence="8" type="primary">MED4</name>
    <name evidence="9" type="ORF">AGERDE_LOCUS9899</name>
</gene>
<keyword evidence="8" id="KW-0010">Activator</keyword>
<dbReference type="GO" id="GO:0016592">
    <property type="term" value="C:mediator complex"/>
    <property type="evidence" value="ECO:0007669"/>
    <property type="project" value="InterPro"/>
</dbReference>
<dbReference type="PANTHER" id="PTHR13208:SF2">
    <property type="entry name" value="MEDIATOR OF RNA POLYMERASE II TRANSCRIPTION SUBUNIT 4"/>
    <property type="match status" value="1"/>
</dbReference>
<evidence type="ECO:0000256" key="4">
    <source>
        <dbReference type="ARBA" id="ARBA00023015"/>
    </source>
</evidence>
<keyword evidence="4 8" id="KW-0805">Transcription regulation</keyword>
<name>A0A9N9GPZ3_9GLOM</name>
<protein>
    <recommendedName>
        <fullName evidence="3 8">Mediator of RNA polymerase II transcription subunit 4</fullName>
    </recommendedName>
    <alternativeName>
        <fullName evidence="7 8">Mediator complex subunit 4</fullName>
    </alternativeName>
</protein>
<dbReference type="AlphaFoldDB" id="A0A9N9GPZ3"/>